<sequence length="50" mass="5170">MSQATLFRAPTLHGGAAYGGKILALDSLCFPLDSPAVCSSSNHPSQLPKI</sequence>
<name>A0A0K3CS51_RHOTO</name>
<dbReference type="Proteomes" id="UP000199069">
    <property type="component" value="Unassembled WGS sequence"/>
</dbReference>
<dbReference type="AlphaFoldDB" id="A0A0K3CS51"/>
<evidence type="ECO:0000313" key="2">
    <source>
        <dbReference type="Proteomes" id="UP000199069"/>
    </source>
</evidence>
<dbReference type="EMBL" id="CWKI01000012">
    <property type="protein sequence ID" value="CTR10006.1"/>
    <property type="molecule type" value="Genomic_DNA"/>
</dbReference>
<protein>
    <submittedName>
        <fullName evidence="1">FGENESH: predicted gene_12.27 protein</fullName>
    </submittedName>
</protein>
<gene>
    <name evidence="1" type="primary">FGENESH: predicted gene_12.27</name>
    <name evidence="1" type="ORF">BN2166_0058670</name>
</gene>
<accession>A0A0K3CS51</accession>
<proteinExistence type="predicted"/>
<reference evidence="1 2" key="1">
    <citation type="submission" date="2015-07" db="EMBL/GenBank/DDBJ databases">
        <authorList>
            <person name="Cajimat M.N.B."/>
            <person name="Milazzo M.L."/>
            <person name="Fulhorst C.F."/>
        </authorList>
    </citation>
    <scope>NUCLEOTIDE SEQUENCE [LARGE SCALE GENOMIC DNA]</scope>
    <source>
        <strain evidence="1">Single colony</strain>
    </source>
</reference>
<evidence type="ECO:0000313" key="1">
    <source>
        <dbReference type="EMBL" id="CTR10006.1"/>
    </source>
</evidence>
<organism evidence="1 2">
    <name type="scientific">Rhodotorula toruloides</name>
    <name type="common">Yeast</name>
    <name type="synonym">Rhodosporidium toruloides</name>
    <dbReference type="NCBI Taxonomy" id="5286"/>
    <lineage>
        <taxon>Eukaryota</taxon>
        <taxon>Fungi</taxon>
        <taxon>Dikarya</taxon>
        <taxon>Basidiomycota</taxon>
        <taxon>Pucciniomycotina</taxon>
        <taxon>Microbotryomycetes</taxon>
        <taxon>Sporidiobolales</taxon>
        <taxon>Sporidiobolaceae</taxon>
        <taxon>Rhodotorula</taxon>
    </lineage>
</organism>
<keyword evidence="2" id="KW-1185">Reference proteome</keyword>